<dbReference type="PROSITE" id="PS50883">
    <property type="entry name" value="EAL"/>
    <property type="match status" value="1"/>
</dbReference>
<dbReference type="Gene3D" id="3.30.70.270">
    <property type="match status" value="1"/>
</dbReference>
<dbReference type="FunFam" id="3.30.70.270:FF:000001">
    <property type="entry name" value="Diguanylate cyclase domain protein"/>
    <property type="match status" value="1"/>
</dbReference>
<dbReference type="InterPro" id="IPR000160">
    <property type="entry name" value="GGDEF_dom"/>
</dbReference>
<dbReference type="InterPro" id="IPR035919">
    <property type="entry name" value="EAL_sf"/>
</dbReference>
<dbReference type="InterPro" id="IPR029016">
    <property type="entry name" value="GAF-like_dom_sf"/>
</dbReference>
<dbReference type="Gene3D" id="3.30.450.40">
    <property type="match status" value="1"/>
</dbReference>
<dbReference type="SUPFAM" id="SSF55781">
    <property type="entry name" value="GAF domain-like"/>
    <property type="match status" value="1"/>
</dbReference>
<dbReference type="Pfam" id="PF13185">
    <property type="entry name" value="GAF_2"/>
    <property type="match status" value="1"/>
</dbReference>
<dbReference type="Gene3D" id="3.30.450.20">
    <property type="entry name" value="PAS domain"/>
    <property type="match status" value="1"/>
</dbReference>
<dbReference type="InterPro" id="IPR013656">
    <property type="entry name" value="PAS_4"/>
</dbReference>
<feature type="domain" description="GGDEF" evidence="3">
    <location>
        <begin position="351"/>
        <end position="484"/>
    </location>
</feature>
<dbReference type="InterPro" id="IPR043128">
    <property type="entry name" value="Rev_trsase/Diguanyl_cyclase"/>
</dbReference>
<dbReference type="SMART" id="SM00267">
    <property type="entry name" value="GGDEF"/>
    <property type="match status" value="1"/>
</dbReference>
<dbReference type="SUPFAM" id="SSF55785">
    <property type="entry name" value="PYP-like sensor domain (PAS domain)"/>
    <property type="match status" value="1"/>
</dbReference>
<dbReference type="Pfam" id="PF08448">
    <property type="entry name" value="PAS_4"/>
    <property type="match status" value="1"/>
</dbReference>
<dbReference type="CDD" id="cd01949">
    <property type="entry name" value="GGDEF"/>
    <property type="match status" value="1"/>
</dbReference>
<dbReference type="SMART" id="SM00052">
    <property type="entry name" value="EAL"/>
    <property type="match status" value="1"/>
</dbReference>
<dbReference type="NCBIfam" id="TIGR00254">
    <property type="entry name" value="GGDEF"/>
    <property type="match status" value="1"/>
</dbReference>
<dbReference type="Pfam" id="PF00990">
    <property type="entry name" value="GGDEF"/>
    <property type="match status" value="1"/>
</dbReference>
<proteinExistence type="predicted"/>
<dbReference type="InterPro" id="IPR029787">
    <property type="entry name" value="Nucleotide_cyclase"/>
</dbReference>
<dbReference type="CDD" id="cd01948">
    <property type="entry name" value="EAL"/>
    <property type="match status" value="1"/>
</dbReference>
<dbReference type="PROSITE" id="PS50113">
    <property type="entry name" value="PAC"/>
    <property type="match status" value="1"/>
</dbReference>
<evidence type="ECO:0000313" key="4">
    <source>
        <dbReference type="EMBL" id="OIR09786.1"/>
    </source>
</evidence>
<dbReference type="Pfam" id="PF00563">
    <property type="entry name" value="EAL"/>
    <property type="match status" value="1"/>
</dbReference>
<gene>
    <name evidence="4" type="primary">cph2_15</name>
    <name evidence="4" type="ORF">GALL_81920</name>
</gene>
<dbReference type="SUPFAM" id="SSF141868">
    <property type="entry name" value="EAL domain-like"/>
    <property type="match status" value="1"/>
</dbReference>
<dbReference type="Gene3D" id="3.20.20.450">
    <property type="entry name" value="EAL domain"/>
    <property type="match status" value="1"/>
</dbReference>
<dbReference type="PIRSF" id="PIRSF005925">
    <property type="entry name" value="Dos"/>
    <property type="match status" value="1"/>
</dbReference>
<comment type="caution">
    <text evidence="4">The sequence shown here is derived from an EMBL/GenBank/DDBJ whole genome shotgun (WGS) entry which is preliminary data.</text>
</comment>
<dbReference type="InterPro" id="IPR003018">
    <property type="entry name" value="GAF"/>
</dbReference>
<dbReference type="FunFam" id="3.20.20.450:FF:000001">
    <property type="entry name" value="Cyclic di-GMP phosphodiesterase yahA"/>
    <property type="match status" value="1"/>
</dbReference>
<dbReference type="NCBIfam" id="TIGR00229">
    <property type="entry name" value="sensory_box"/>
    <property type="match status" value="1"/>
</dbReference>
<feature type="domain" description="EAL" evidence="2">
    <location>
        <begin position="493"/>
        <end position="746"/>
    </location>
</feature>
<evidence type="ECO:0000259" key="2">
    <source>
        <dbReference type="PROSITE" id="PS50883"/>
    </source>
</evidence>
<name>A0A1J5SMR0_9ZZZZ</name>
<dbReference type="InterPro" id="IPR000700">
    <property type="entry name" value="PAS-assoc_C"/>
</dbReference>
<dbReference type="EMBL" id="MLJW01000025">
    <property type="protein sequence ID" value="OIR09786.1"/>
    <property type="molecule type" value="Genomic_DNA"/>
</dbReference>
<evidence type="ECO:0000259" key="3">
    <source>
        <dbReference type="PROSITE" id="PS50887"/>
    </source>
</evidence>
<dbReference type="AlphaFoldDB" id="A0A1J5SMR0"/>
<evidence type="ECO:0000259" key="1">
    <source>
        <dbReference type="PROSITE" id="PS50113"/>
    </source>
</evidence>
<organism evidence="4">
    <name type="scientific">mine drainage metagenome</name>
    <dbReference type="NCBI Taxonomy" id="410659"/>
    <lineage>
        <taxon>unclassified sequences</taxon>
        <taxon>metagenomes</taxon>
        <taxon>ecological metagenomes</taxon>
    </lineage>
</organism>
<dbReference type="InterPro" id="IPR001633">
    <property type="entry name" value="EAL_dom"/>
</dbReference>
<sequence>MNKANPTGSYKALLQDIIEGVPIRIFWKDRDSRYLGCNTLFAKDAGLDHPRELAGKTDFDLGWKDQAELYRADDKLVMESEYPRLSYEEPSTTPDGKVIWLRTSKVPLRDASRRIIGILGIYENITEYKLAEFEQQRLTRALKLLSKCNTVLVHAENEEELLTKICHLTVEIGGYLMAWVGFAEDDATKSVQPVAQSGYEEGYLDNVNVTWANTELGQGPTGTSIRTGETIINQECQSNPRMEPWRKAAVKRGYQSSIALPLVVNKRALGAFTIYSSEPHAFIPEEVELLEELAGDLAYGIETLRMRIEHESARKEIEFLAHHDSLTGLPNRLLLRDRFDRAVALSHRERADVAVLFLDLDNFKQVNDSLGHGVGDQLLVRVVKRLHGCIRETDTISRQGGDEFVILLTNVLEPGVVEAIAQNIIEAFVEPFDINSHILNASFSIGISLFPGDSKEFDTLIKQADTALYQAKDAGRNTYRFFSEQMNIDAMNHMQLLGQLHNAISKKEFRLYYQPLTDSASGHIIGAEALIRWQHPTLGLISPDQFVPLAERSGLIIPIGEWVLNEACGQIQDWRKMCLLPPLVIAVNLSALQFKRGNIVETVTNTLKKTGLPAIQLELELTESILLHDMEVVMKTLHDLKELGIKLSIDDFGTGYSSLSYLKRLAVNKLKIDKSFVRDMVEDPEDAAIVKAIIQLGHTLQLTIIAEGVETEAQLSLLNDLGCDQIQGYLISRPLPAEEFITLCTR</sequence>
<dbReference type="PROSITE" id="PS50887">
    <property type="entry name" value="GGDEF"/>
    <property type="match status" value="1"/>
</dbReference>
<reference evidence="4" key="1">
    <citation type="submission" date="2016-10" db="EMBL/GenBank/DDBJ databases">
        <title>Sequence of Gallionella enrichment culture.</title>
        <authorList>
            <person name="Poehlein A."/>
            <person name="Muehling M."/>
            <person name="Daniel R."/>
        </authorList>
    </citation>
    <scope>NUCLEOTIDE SEQUENCE</scope>
</reference>
<dbReference type="InterPro" id="IPR052155">
    <property type="entry name" value="Biofilm_reg_signaling"/>
</dbReference>
<dbReference type="InterPro" id="IPR000014">
    <property type="entry name" value="PAS"/>
</dbReference>
<protein>
    <submittedName>
        <fullName evidence="4">Phytochrome-like protein cph2</fullName>
    </submittedName>
</protein>
<dbReference type="InterPro" id="IPR012226">
    <property type="entry name" value="Diguanyl_cyclase/Pdiesterase"/>
</dbReference>
<dbReference type="PANTHER" id="PTHR44757:SF2">
    <property type="entry name" value="BIOFILM ARCHITECTURE MAINTENANCE PROTEIN MBAA"/>
    <property type="match status" value="1"/>
</dbReference>
<dbReference type="InterPro" id="IPR035965">
    <property type="entry name" value="PAS-like_dom_sf"/>
</dbReference>
<dbReference type="SUPFAM" id="SSF55073">
    <property type="entry name" value="Nucleotide cyclase"/>
    <property type="match status" value="1"/>
</dbReference>
<accession>A0A1J5SMR0</accession>
<dbReference type="PANTHER" id="PTHR44757">
    <property type="entry name" value="DIGUANYLATE CYCLASE DGCP"/>
    <property type="match status" value="1"/>
</dbReference>
<feature type="domain" description="PAC" evidence="1">
    <location>
        <begin position="85"/>
        <end position="137"/>
    </location>
</feature>